<dbReference type="EMBL" id="CM042035">
    <property type="protein sequence ID" value="KAI3755135.1"/>
    <property type="molecule type" value="Genomic_DNA"/>
</dbReference>
<organism evidence="1 2">
    <name type="scientific">Smallanthus sonchifolius</name>
    <dbReference type="NCBI Taxonomy" id="185202"/>
    <lineage>
        <taxon>Eukaryota</taxon>
        <taxon>Viridiplantae</taxon>
        <taxon>Streptophyta</taxon>
        <taxon>Embryophyta</taxon>
        <taxon>Tracheophyta</taxon>
        <taxon>Spermatophyta</taxon>
        <taxon>Magnoliopsida</taxon>
        <taxon>eudicotyledons</taxon>
        <taxon>Gunneridae</taxon>
        <taxon>Pentapetalae</taxon>
        <taxon>asterids</taxon>
        <taxon>campanulids</taxon>
        <taxon>Asterales</taxon>
        <taxon>Asteraceae</taxon>
        <taxon>Asteroideae</taxon>
        <taxon>Heliantheae alliance</taxon>
        <taxon>Millerieae</taxon>
        <taxon>Smallanthus</taxon>
    </lineage>
</organism>
<dbReference type="Proteomes" id="UP001056120">
    <property type="component" value="Linkage Group LG18"/>
</dbReference>
<sequence>MTECLDNASQNNKGSDWDEAEDGFYTGVDVRIWATFVYKIWYCELAPILKLKNRTKNRVANDIKVFIENDVGEVKISVETMEMPIRVKKRAMKRIIIFRPLPASKERVIGWPPTVIGGRSSTRCCSACPPPHFDDALLLLLNMEL</sequence>
<keyword evidence="2" id="KW-1185">Reference proteome</keyword>
<proteinExistence type="predicted"/>
<reference evidence="1 2" key="2">
    <citation type="journal article" date="2022" name="Mol. Ecol. Resour.">
        <title>The genomes of chicory, endive, great burdock and yacon provide insights into Asteraceae paleo-polyploidization history and plant inulin production.</title>
        <authorList>
            <person name="Fan W."/>
            <person name="Wang S."/>
            <person name="Wang H."/>
            <person name="Wang A."/>
            <person name="Jiang F."/>
            <person name="Liu H."/>
            <person name="Zhao H."/>
            <person name="Xu D."/>
            <person name="Zhang Y."/>
        </authorList>
    </citation>
    <scope>NUCLEOTIDE SEQUENCE [LARGE SCALE GENOMIC DNA]</scope>
    <source>
        <strain evidence="2">cv. Yunnan</strain>
        <tissue evidence="1">Leaves</tissue>
    </source>
</reference>
<evidence type="ECO:0000313" key="2">
    <source>
        <dbReference type="Proteomes" id="UP001056120"/>
    </source>
</evidence>
<accession>A0ACB9E8Y8</accession>
<protein>
    <submittedName>
        <fullName evidence="1">Uncharacterized protein</fullName>
    </submittedName>
</protein>
<reference evidence="2" key="1">
    <citation type="journal article" date="2022" name="Mol. Ecol. Resour.">
        <title>The genomes of chicory, endive, great burdock and yacon provide insights into Asteraceae palaeo-polyploidization history and plant inulin production.</title>
        <authorList>
            <person name="Fan W."/>
            <person name="Wang S."/>
            <person name="Wang H."/>
            <person name="Wang A."/>
            <person name="Jiang F."/>
            <person name="Liu H."/>
            <person name="Zhao H."/>
            <person name="Xu D."/>
            <person name="Zhang Y."/>
        </authorList>
    </citation>
    <scope>NUCLEOTIDE SEQUENCE [LARGE SCALE GENOMIC DNA]</scope>
    <source>
        <strain evidence="2">cv. Yunnan</strain>
    </source>
</reference>
<gene>
    <name evidence="1" type="ORF">L1987_54930</name>
</gene>
<evidence type="ECO:0000313" key="1">
    <source>
        <dbReference type="EMBL" id="KAI3755135.1"/>
    </source>
</evidence>
<comment type="caution">
    <text evidence="1">The sequence shown here is derived from an EMBL/GenBank/DDBJ whole genome shotgun (WGS) entry which is preliminary data.</text>
</comment>
<name>A0ACB9E8Y8_9ASTR</name>